<feature type="region of interest" description="Disordered" evidence="8">
    <location>
        <begin position="116"/>
        <end position="175"/>
    </location>
</feature>
<gene>
    <name evidence="10" type="ORF">LAZ67_18001415</name>
</gene>
<evidence type="ECO:0000256" key="8">
    <source>
        <dbReference type="SAM" id="MobiDB-lite"/>
    </source>
</evidence>
<evidence type="ECO:0000313" key="10">
    <source>
        <dbReference type="EMBL" id="UYV80014.1"/>
    </source>
</evidence>
<evidence type="ECO:0000259" key="9">
    <source>
        <dbReference type="Pfam" id="PF04880"/>
    </source>
</evidence>
<feature type="domain" description="NUDE" evidence="9">
    <location>
        <begin position="79"/>
        <end position="223"/>
    </location>
</feature>
<dbReference type="Proteomes" id="UP001235939">
    <property type="component" value="Chromosome 18"/>
</dbReference>
<keyword evidence="7" id="KW-0206">Cytoskeleton</keyword>
<evidence type="ECO:0000256" key="3">
    <source>
        <dbReference type="ARBA" id="ARBA00007429"/>
    </source>
</evidence>
<proteinExistence type="inferred from homology"/>
<comment type="similarity">
    <text evidence="3">Belongs to the nudE family.</text>
</comment>
<name>A0ABY6LH63_9ARAC</name>
<reference evidence="10 11" key="1">
    <citation type="submission" date="2022-01" db="EMBL/GenBank/DDBJ databases">
        <title>A chromosomal length assembly of Cordylochernes scorpioides.</title>
        <authorList>
            <person name="Zeh D."/>
            <person name="Zeh J."/>
        </authorList>
    </citation>
    <scope>NUCLEOTIDE SEQUENCE [LARGE SCALE GENOMIC DNA]</scope>
    <source>
        <strain evidence="10">IN4F17</strain>
        <tissue evidence="10">Whole Body</tissue>
    </source>
</reference>
<dbReference type="PANTHER" id="PTHR10921">
    <property type="entry name" value="NUCLEAR DISTRIBUTION PROTEIN NUDE HOMOLOG 1"/>
    <property type="match status" value="1"/>
</dbReference>
<dbReference type="InterPro" id="IPR006964">
    <property type="entry name" value="NUDE_dom"/>
</dbReference>
<sequence length="486" mass="53899">MTFQNGCRVFPLCTKCNFQPATPRHIIDCIDSSIDELYSSPADTIKNLKLYKLDTLSSTFYEPNTLHISSLIFTGTFEAIERNAFLESELDEKEALAVTVQRLKDEARDLRQELLIQQSSGGNKPNNDLKAPPLMVDSNKLSQSPATSPFKSKTPPAPAPYTPPTHNTTSVTSSPLTPVNRISALNIVGDLLRKVGSCNALCFQALESKLASCRALSKDSASRLDKEVILSPTTASSPLVDSVATGHALDLEAVVGFCAAWSIGAPSMIPSCELTAIGRVPRWRIGERPSDMKASCETSRITLTNKQSRTNSSIETKLNEKYNLKYKNYNILGKDRNKEGGGLAFLIKNLYYEDIAINIPNTSDLEAQAIKTKTSSIKEKFWNFKKANWNLYQQNTNEYFRKAPTRIKDLEQNWISFKNTIIKAAKVSIPRDYALENTDLNKTPGPDGIHGQMISNLGKIAKKYFLIFSITPGKLENCLKTGKLQQ</sequence>
<dbReference type="PANTHER" id="PTHR10921:SF1">
    <property type="entry name" value="NUCLEAR DISTRIBUTION PROTEIN NUDE HOMOLOG"/>
    <property type="match status" value="1"/>
</dbReference>
<evidence type="ECO:0000256" key="5">
    <source>
        <dbReference type="ARBA" id="ARBA00022701"/>
    </source>
</evidence>
<feature type="compositionally biased region" description="Low complexity" evidence="8">
    <location>
        <begin position="164"/>
        <end position="175"/>
    </location>
</feature>
<keyword evidence="5" id="KW-0493">Microtubule</keyword>
<keyword evidence="11" id="KW-1185">Reference proteome</keyword>
<feature type="compositionally biased region" description="Polar residues" evidence="8">
    <location>
        <begin position="139"/>
        <end position="151"/>
    </location>
</feature>
<feature type="compositionally biased region" description="Polar residues" evidence="8">
    <location>
        <begin position="116"/>
        <end position="126"/>
    </location>
</feature>
<evidence type="ECO:0000256" key="1">
    <source>
        <dbReference type="ARBA" id="ARBA00004186"/>
    </source>
</evidence>
<dbReference type="InterPro" id="IPR033494">
    <property type="entry name" value="NUDE"/>
</dbReference>
<evidence type="ECO:0000313" key="11">
    <source>
        <dbReference type="Proteomes" id="UP001235939"/>
    </source>
</evidence>
<evidence type="ECO:0000256" key="7">
    <source>
        <dbReference type="ARBA" id="ARBA00023212"/>
    </source>
</evidence>
<evidence type="ECO:0000256" key="2">
    <source>
        <dbReference type="ARBA" id="ARBA00004300"/>
    </source>
</evidence>
<comment type="subcellular location">
    <subcellularLocation>
        <location evidence="2">Cytoplasm</location>
        <location evidence="2">Cytoskeleton</location>
        <location evidence="2">Microtubule organizing center</location>
        <location evidence="2">Centrosome</location>
    </subcellularLocation>
    <subcellularLocation>
        <location evidence="1">Cytoplasm</location>
        <location evidence="1">Cytoskeleton</location>
        <location evidence="1">Spindle</location>
    </subcellularLocation>
</comment>
<keyword evidence="4" id="KW-0963">Cytoplasm</keyword>
<organism evidence="10 11">
    <name type="scientific">Cordylochernes scorpioides</name>
    <dbReference type="NCBI Taxonomy" id="51811"/>
    <lineage>
        <taxon>Eukaryota</taxon>
        <taxon>Metazoa</taxon>
        <taxon>Ecdysozoa</taxon>
        <taxon>Arthropoda</taxon>
        <taxon>Chelicerata</taxon>
        <taxon>Arachnida</taxon>
        <taxon>Pseudoscorpiones</taxon>
        <taxon>Cheliferoidea</taxon>
        <taxon>Chernetidae</taxon>
        <taxon>Cordylochernes</taxon>
    </lineage>
</organism>
<evidence type="ECO:0000256" key="4">
    <source>
        <dbReference type="ARBA" id="ARBA00022490"/>
    </source>
</evidence>
<protein>
    <submittedName>
        <fullName evidence="10">NDEL1</fullName>
    </submittedName>
</protein>
<keyword evidence="6" id="KW-0175">Coiled coil</keyword>
<dbReference type="EMBL" id="CP092880">
    <property type="protein sequence ID" value="UYV80014.1"/>
    <property type="molecule type" value="Genomic_DNA"/>
</dbReference>
<accession>A0ABY6LH63</accession>
<dbReference type="Pfam" id="PF04880">
    <property type="entry name" value="NUDE_C"/>
    <property type="match status" value="1"/>
</dbReference>
<evidence type="ECO:0000256" key="6">
    <source>
        <dbReference type="ARBA" id="ARBA00023054"/>
    </source>
</evidence>